<organism evidence="1 2">
    <name type="scientific">Methanocalculus taiwanensis</name>
    <dbReference type="NCBI Taxonomy" id="106207"/>
    <lineage>
        <taxon>Archaea</taxon>
        <taxon>Methanobacteriati</taxon>
        <taxon>Methanobacteriota</taxon>
        <taxon>Stenosarchaea group</taxon>
        <taxon>Methanomicrobia</taxon>
        <taxon>Methanomicrobiales</taxon>
        <taxon>Methanocalculaceae</taxon>
        <taxon>Methanocalculus</taxon>
    </lineage>
</organism>
<dbReference type="AlphaFoldDB" id="A0ABD4TJZ7"/>
<protein>
    <recommendedName>
        <fullName evidence="3">Transposase IS204/IS1001/IS1096/IS1165 zinc-finger domain-containing protein</fullName>
    </recommendedName>
</protein>
<dbReference type="EMBL" id="VOTZ01000006">
    <property type="protein sequence ID" value="MCQ1538150.1"/>
    <property type="molecule type" value="Genomic_DNA"/>
</dbReference>
<evidence type="ECO:0000313" key="2">
    <source>
        <dbReference type="Proteomes" id="UP001524383"/>
    </source>
</evidence>
<accession>A0ABD4TJZ7</accession>
<evidence type="ECO:0008006" key="3">
    <source>
        <dbReference type="Google" id="ProtNLM"/>
    </source>
</evidence>
<gene>
    <name evidence="1" type="ORF">FTO68_03975</name>
</gene>
<proteinExistence type="predicted"/>
<name>A0ABD4TJZ7_9EURY</name>
<sequence length="212" mass="24057">MPYALVRELLMVRKQMIPPFLSQMVQSAITLFDGVEFTHISPQCRVCASPLRRHDLKQKRFATLLENEALKPVYVKVARYRCTGCGRLWYADEPFYPDTRHGVVIVDLAVAIAQKHPYNKTARLLQALGIRIDRGTVRNYAPRFSVHSTEMYGIPVPTRILSLSGLIAEGRSVKGAELLAALGLPYAKGAFPRPLKKDDRERIEEELIPEER</sequence>
<dbReference type="Proteomes" id="UP001524383">
    <property type="component" value="Unassembled WGS sequence"/>
</dbReference>
<keyword evidence="2" id="KW-1185">Reference proteome</keyword>
<comment type="caution">
    <text evidence="1">The sequence shown here is derived from an EMBL/GenBank/DDBJ whole genome shotgun (WGS) entry which is preliminary data.</text>
</comment>
<evidence type="ECO:0000313" key="1">
    <source>
        <dbReference type="EMBL" id="MCQ1538150.1"/>
    </source>
</evidence>
<reference evidence="1 2" key="1">
    <citation type="submission" date="2019-08" db="EMBL/GenBank/DDBJ databases">
        <authorList>
            <person name="Chen S.-C."/>
            <person name="Lai M.-C."/>
            <person name="You Y.-T."/>
        </authorList>
    </citation>
    <scope>NUCLEOTIDE SEQUENCE [LARGE SCALE GENOMIC DNA]</scope>
    <source>
        <strain evidence="1 2">P2F9704a</strain>
    </source>
</reference>